<dbReference type="NCBIfam" id="TIGR00152">
    <property type="entry name" value="dephospho-CoA kinase"/>
    <property type="match status" value="1"/>
</dbReference>
<dbReference type="SUPFAM" id="SSF52540">
    <property type="entry name" value="P-loop containing nucleoside triphosphate hydrolases"/>
    <property type="match status" value="1"/>
</dbReference>
<dbReference type="PANTHER" id="PTHR10695:SF46">
    <property type="entry name" value="BIFUNCTIONAL COENZYME A SYNTHASE-RELATED"/>
    <property type="match status" value="1"/>
</dbReference>
<keyword evidence="3" id="KW-0963">Cytoplasm</keyword>
<keyword evidence="3 5" id="KW-0808">Transferase</keyword>
<sequence>MALIIGLTGGIASGKSTVSQMLEQRGFTIVDADLAARKVVEPGASAYKQVVSQFGEGIIQNDGTLNREKLGTIVFNDEEKRKKLNAIVHPAVREKMKEWQEAAIQNGKKTIILDIPLLFESNLLHMVDKTIVVYVDEETQLQRLMERNSFREDEARARIASQLPLRQKKEMADAVIDNNGSLSETERQVEDLIKKWKMVP</sequence>
<keyword evidence="6" id="KW-1185">Reference proteome</keyword>
<dbReference type="CDD" id="cd02022">
    <property type="entry name" value="DPCK"/>
    <property type="match status" value="1"/>
</dbReference>
<keyword evidence="3 5" id="KW-0418">Kinase</keyword>
<proteinExistence type="inferred from homology"/>
<keyword evidence="1 3" id="KW-0547">Nucleotide-binding</keyword>
<evidence type="ECO:0000256" key="1">
    <source>
        <dbReference type="ARBA" id="ARBA00022741"/>
    </source>
</evidence>
<comment type="pathway">
    <text evidence="3">Cofactor biosynthesis; coenzyme A biosynthesis; CoA from (R)-pantothenate: step 5/5.</text>
</comment>
<dbReference type="Gene3D" id="3.40.50.300">
    <property type="entry name" value="P-loop containing nucleotide triphosphate hydrolases"/>
    <property type="match status" value="1"/>
</dbReference>
<dbReference type="InterPro" id="IPR001977">
    <property type="entry name" value="Depp_CoAkinase"/>
</dbReference>
<evidence type="ECO:0000313" key="6">
    <source>
        <dbReference type="Proteomes" id="UP000823485"/>
    </source>
</evidence>
<dbReference type="PROSITE" id="PS51219">
    <property type="entry name" value="DPCK"/>
    <property type="match status" value="1"/>
</dbReference>
<dbReference type="Proteomes" id="UP000823485">
    <property type="component" value="Unassembled WGS sequence"/>
</dbReference>
<comment type="similarity">
    <text evidence="3">Belongs to the CoaE family.</text>
</comment>
<keyword evidence="2 3" id="KW-0067">ATP-binding</keyword>
<gene>
    <name evidence="3" type="primary">coaE</name>
    <name evidence="5" type="ORF">JOC94_001771</name>
</gene>
<name>A0ABS2R6N2_9BACI</name>
<dbReference type="EC" id="2.7.1.24" evidence="3 4"/>
<evidence type="ECO:0000256" key="2">
    <source>
        <dbReference type="ARBA" id="ARBA00022840"/>
    </source>
</evidence>
<feature type="binding site" evidence="3">
    <location>
        <begin position="12"/>
        <end position="17"/>
    </location>
    <ligand>
        <name>ATP</name>
        <dbReference type="ChEBI" id="CHEBI:30616"/>
    </ligand>
</feature>
<dbReference type="PANTHER" id="PTHR10695">
    <property type="entry name" value="DEPHOSPHO-COA KINASE-RELATED"/>
    <property type="match status" value="1"/>
</dbReference>
<organism evidence="5 6">
    <name type="scientific">Siminovitchia thermophila</name>
    <dbReference type="NCBI Taxonomy" id="1245522"/>
    <lineage>
        <taxon>Bacteria</taxon>
        <taxon>Bacillati</taxon>
        <taxon>Bacillota</taxon>
        <taxon>Bacilli</taxon>
        <taxon>Bacillales</taxon>
        <taxon>Bacillaceae</taxon>
        <taxon>Siminovitchia</taxon>
    </lineage>
</organism>
<comment type="subcellular location">
    <subcellularLocation>
        <location evidence="3">Cytoplasm</location>
    </subcellularLocation>
</comment>
<dbReference type="RefSeq" id="WP_077110104.1">
    <property type="nucleotide sequence ID" value="NZ_JAFBFH010000009.1"/>
</dbReference>
<comment type="function">
    <text evidence="3">Catalyzes the phosphorylation of the 3'-hydroxyl group of dephosphocoenzyme A to form coenzyme A.</text>
</comment>
<dbReference type="GO" id="GO:0004140">
    <property type="term" value="F:dephospho-CoA kinase activity"/>
    <property type="evidence" value="ECO:0007669"/>
    <property type="project" value="UniProtKB-EC"/>
</dbReference>
<accession>A0ABS2R6N2</accession>
<keyword evidence="3" id="KW-0173">Coenzyme A biosynthesis</keyword>
<protein>
    <recommendedName>
        <fullName evidence="3 4">Dephospho-CoA kinase</fullName>
        <ecNumber evidence="3 4">2.7.1.24</ecNumber>
    </recommendedName>
    <alternativeName>
        <fullName evidence="3">Dephosphocoenzyme A kinase</fullName>
    </alternativeName>
</protein>
<evidence type="ECO:0000256" key="3">
    <source>
        <dbReference type="HAMAP-Rule" id="MF_00376"/>
    </source>
</evidence>
<reference evidence="5 6" key="1">
    <citation type="submission" date="2021-01" db="EMBL/GenBank/DDBJ databases">
        <title>Genomic Encyclopedia of Type Strains, Phase IV (KMG-IV): sequencing the most valuable type-strain genomes for metagenomic binning, comparative biology and taxonomic classification.</title>
        <authorList>
            <person name="Goeker M."/>
        </authorList>
    </citation>
    <scope>NUCLEOTIDE SEQUENCE [LARGE SCALE GENOMIC DNA]</scope>
    <source>
        <strain evidence="5 6">DSM 105453</strain>
    </source>
</reference>
<dbReference type="EMBL" id="JAFBFH010000009">
    <property type="protein sequence ID" value="MBM7714799.1"/>
    <property type="molecule type" value="Genomic_DNA"/>
</dbReference>
<comment type="caution">
    <text evidence="5">The sequence shown here is derived from an EMBL/GenBank/DDBJ whole genome shotgun (WGS) entry which is preliminary data.</text>
</comment>
<dbReference type="Pfam" id="PF01121">
    <property type="entry name" value="CoaE"/>
    <property type="match status" value="1"/>
</dbReference>
<evidence type="ECO:0000313" key="5">
    <source>
        <dbReference type="EMBL" id="MBM7714799.1"/>
    </source>
</evidence>
<evidence type="ECO:0000256" key="4">
    <source>
        <dbReference type="NCBIfam" id="TIGR00152"/>
    </source>
</evidence>
<dbReference type="InterPro" id="IPR027417">
    <property type="entry name" value="P-loop_NTPase"/>
</dbReference>
<comment type="catalytic activity">
    <reaction evidence="3">
        <text>3'-dephospho-CoA + ATP = ADP + CoA + H(+)</text>
        <dbReference type="Rhea" id="RHEA:18245"/>
        <dbReference type="ChEBI" id="CHEBI:15378"/>
        <dbReference type="ChEBI" id="CHEBI:30616"/>
        <dbReference type="ChEBI" id="CHEBI:57287"/>
        <dbReference type="ChEBI" id="CHEBI:57328"/>
        <dbReference type="ChEBI" id="CHEBI:456216"/>
        <dbReference type="EC" id="2.7.1.24"/>
    </reaction>
</comment>
<dbReference type="HAMAP" id="MF_00376">
    <property type="entry name" value="Dephospho_CoA_kinase"/>
    <property type="match status" value="1"/>
</dbReference>